<organism evidence="2 3">
    <name type="scientific">Pisolithus microcarpus 441</name>
    <dbReference type="NCBI Taxonomy" id="765257"/>
    <lineage>
        <taxon>Eukaryota</taxon>
        <taxon>Fungi</taxon>
        <taxon>Dikarya</taxon>
        <taxon>Basidiomycota</taxon>
        <taxon>Agaricomycotina</taxon>
        <taxon>Agaricomycetes</taxon>
        <taxon>Agaricomycetidae</taxon>
        <taxon>Boletales</taxon>
        <taxon>Sclerodermatineae</taxon>
        <taxon>Pisolithaceae</taxon>
        <taxon>Pisolithus</taxon>
    </lineage>
</organism>
<dbReference type="HOGENOM" id="CLU_1714033_0_0_1"/>
<dbReference type="AlphaFoldDB" id="A0A0C9YDU8"/>
<dbReference type="OrthoDB" id="2652955at2759"/>
<keyword evidence="3" id="KW-1185">Reference proteome</keyword>
<evidence type="ECO:0000313" key="2">
    <source>
        <dbReference type="EMBL" id="KIK11974.1"/>
    </source>
</evidence>
<name>A0A0C9YDU8_9AGAM</name>
<reference evidence="3" key="2">
    <citation type="submission" date="2015-01" db="EMBL/GenBank/DDBJ databases">
        <title>Evolutionary Origins and Diversification of the Mycorrhizal Mutualists.</title>
        <authorList>
            <consortium name="DOE Joint Genome Institute"/>
            <consortium name="Mycorrhizal Genomics Consortium"/>
            <person name="Kohler A."/>
            <person name="Kuo A."/>
            <person name="Nagy L.G."/>
            <person name="Floudas D."/>
            <person name="Copeland A."/>
            <person name="Barry K.W."/>
            <person name="Cichocki N."/>
            <person name="Veneault-Fourrey C."/>
            <person name="LaButti K."/>
            <person name="Lindquist E.A."/>
            <person name="Lipzen A."/>
            <person name="Lundell T."/>
            <person name="Morin E."/>
            <person name="Murat C."/>
            <person name="Riley R."/>
            <person name="Ohm R."/>
            <person name="Sun H."/>
            <person name="Tunlid A."/>
            <person name="Henrissat B."/>
            <person name="Grigoriev I.V."/>
            <person name="Hibbett D.S."/>
            <person name="Martin F."/>
        </authorList>
    </citation>
    <scope>NUCLEOTIDE SEQUENCE [LARGE SCALE GENOMIC DNA]</scope>
    <source>
        <strain evidence="3">441</strain>
    </source>
</reference>
<accession>A0A0C9YDU8</accession>
<dbReference type="EMBL" id="KN834133">
    <property type="protein sequence ID" value="KIK11974.1"/>
    <property type="molecule type" value="Genomic_DNA"/>
</dbReference>
<reference evidence="2 3" key="1">
    <citation type="submission" date="2014-04" db="EMBL/GenBank/DDBJ databases">
        <authorList>
            <consortium name="DOE Joint Genome Institute"/>
            <person name="Kuo A."/>
            <person name="Kohler A."/>
            <person name="Costa M.D."/>
            <person name="Nagy L.G."/>
            <person name="Floudas D."/>
            <person name="Copeland A."/>
            <person name="Barry K.W."/>
            <person name="Cichocki N."/>
            <person name="Veneault-Fourrey C."/>
            <person name="LaButti K."/>
            <person name="Lindquist E.A."/>
            <person name="Lipzen A."/>
            <person name="Lundell T."/>
            <person name="Morin E."/>
            <person name="Murat C."/>
            <person name="Sun H."/>
            <person name="Tunlid A."/>
            <person name="Henrissat B."/>
            <person name="Grigoriev I.V."/>
            <person name="Hibbett D.S."/>
            <person name="Martin F."/>
            <person name="Nordberg H.P."/>
            <person name="Cantor M.N."/>
            <person name="Hua S.X."/>
        </authorList>
    </citation>
    <scope>NUCLEOTIDE SEQUENCE [LARGE SCALE GENOMIC DNA]</scope>
    <source>
        <strain evidence="2 3">441</strain>
    </source>
</reference>
<dbReference type="Proteomes" id="UP000054018">
    <property type="component" value="Unassembled WGS sequence"/>
</dbReference>
<gene>
    <name evidence="2" type="ORF">PISMIDRAFT_468361</name>
</gene>
<protein>
    <submittedName>
        <fullName evidence="2">Uncharacterized protein</fullName>
    </submittedName>
</protein>
<feature type="region of interest" description="Disordered" evidence="1">
    <location>
        <begin position="118"/>
        <end position="153"/>
    </location>
</feature>
<evidence type="ECO:0000313" key="3">
    <source>
        <dbReference type="Proteomes" id="UP000054018"/>
    </source>
</evidence>
<feature type="compositionally biased region" description="Polar residues" evidence="1">
    <location>
        <begin position="133"/>
        <end position="153"/>
    </location>
</feature>
<evidence type="ECO:0000256" key="1">
    <source>
        <dbReference type="SAM" id="MobiDB-lite"/>
    </source>
</evidence>
<proteinExistence type="predicted"/>
<sequence>MMEPGANICRTDCSPLESEYDLVGDVVLLIPIKIPPGIEHHEVIDVEYRPYIDICGVVHSVDDLKLSFKINAHQYVAALRLPSNASTATSTSELSQEHNKPFKSTLPIECFIPDNNRRWKSKEGKPLLPKSGGSPNYLTRNSSKSITSHSWKV</sequence>